<organism evidence="3 4">
    <name type="scientific">Apiospora phragmitis</name>
    <dbReference type="NCBI Taxonomy" id="2905665"/>
    <lineage>
        <taxon>Eukaryota</taxon>
        <taxon>Fungi</taxon>
        <taxon>Dikarya</taxon>
        <taxon>Ascomycota</taxon>
        <taxon>Pezizomycotina</taxon>
        <taxon>Sordariomycetes</taxon>
        <taxon>Xylariomycetidae</taxon>
        <taxon>Amphisphaeriales</taxon>
        <taxon>Apiosporaceae</taxon>
        <taxon>Apiospora</taxon>
    </lineage>
</organism>
<dbReference type="Pfam" id="PF14420">
    <property type="entry name" value="Clr5"/>
    <property type="match status" value="1"/>
</dbReference>
<proteinExistence type="predicted"/>
<evidence type="ECO:0000256" key="1">
    <source>
        <dbReference type="SAM" id="MobiDB-lite"/>
    </source>
</evidence>
<dbReference type="EMBL" id="JAQQWL010000002">
    <property type="protein sequence ID" value="KAK8087504.1"/>
    <property type="molecule type" value="Genomic_DNA"/>
</dbReference>
<name>A0ABR1WWG4_9PEZI</name>
<feature type="compositionally biased region" description="Low complexity" evidence="1">
    <location>
        <begin position="1"/>
        <end position="11"/>
    </location>
</feature>
<evidence type="ECO:0000259" key="2">
    <source>
        <dbReference type="Pfam" id="PF14420"/>
    </source>
</evidence>
<dbReference type="PANTHER" id="PTHR38788">
    <property type="entry name" value="CLR5 DOMAIN-CONTAINING PROTEIN"/>
    <property type="match status" value="1"/>
</dbReference>
<protein>
    <recommendedName>
        <fullName evidence="2">Clr5 domain-containing protein</fullName>
    </recommendedName>
</protein>
<comment type="caution">
    <text evidence="3">The sequence shown here is derived from an EMBL/GenBank/DDBJ whole genome shotgun (WGS) entry which is preliminary data.</text>
</comment>
<dbReference type="RefSeq" id="XP_066722028.1">
    <property type="nucleotide sequence ID" value="XM_066853887.1"/>
</dbReference>
<gene>
    <name evidence="3" type="ORF">PG994_002478</name>
</gene>
<feature type="region of interest" description="Disordered" evidence="1">
    <location>
        <begin position="1"/>
        <end position="22"/>
    </location>
</feature>
<dbReference type="PANTHER" id="PTHR38788:SF3">
    <property type="entry name" value="CLR5 DOMAIN-CONTAINING PROTEIN"/>
    <property type="match status" value="1"/>
</dbReference>
<dbReference type="GeneID" id="92086950"/>
<evidence type="ECO:0000313" key="4">
    <source>
        <dbReference type="Proteomes" id="UP001480595"/>
    </source>
</evidence>
<keyword evidence="4" id="KW-1185">Reference proteome</keyword>
<sequence>MSTSDSSSEPSPKQQDDVPWAKPEEFEAKKGIITHLYDLSGRNLTLKATMRIMEEQHGFNGTANFVNYPSSAKMYKSRISKWKLRKNLKPAEVIELVRQYKEREAAGKATHVYFRGERMDQRRLREYLRLVHGMTAGPAAGGEKRIKIEGITCRTPSPPSTPTKSSAQTIIQQLPMQQMRIRSPDDNVRDEPQHQQRSPELQRIVAFGFESGFWRRTPGGRVEPCAAVKSWYRKTLLVNRALQYGRMQLGFRLMQQCFDDFTALKRRSHHPYLWIYTHRVAMALAEQSPEAAQSFARLACNLSQALNHPVELAFDLMLLPQDQPNRSTTEASLTEAREICEFYRHLLMEQVGLHSFDPNDESSFATARTAHYDLSQDVELGYDAMHRIAKTRPEATPRPLPPQVEDLKRKEHHCWRTFYNGYYEEAAQILREISQPELIEDIAHYPDALFSYYDTAALLAQNRPLRDDEGNQELETTLGACRTLINLSTNEYGLDSLQTIDALASLEMHLRRRQQQHQWDQTETIADGVLQEIHAALDLLDYQTDPDLGNQQHVSSHSYTQRDPSFEAEWMDIPINPALHEMG</sequence>
<reference evidence="3 4" key="1">
    <citation type="submission" date="2023-01" db="EMBL/GenBank/DDBJ databases">
        <title>Analysis of 21 Apiospora genomes using comparative genomics revels a genus with tremendous synthesis potential of carbohydrate active enzymes and secondary metabolites.</title>
        <authorList>
            <person name="Sorensen T."/>
        </authorList>
    </citation>
    <scope>NUCLEOTIDE SEQUENCE [LARGE SCALE GENOMIC DNA]</scope>
    <source>
        <strain evidence="3 4">CBS 135458</strain>
    </source>
</reference>
<feature type="domain" description="Clr5" evidence="2">
    <location>
        <begin position="23"/>
        <end position="86"/>
    </location>
</feature>
<accession>A0ABR1WWG4</accession>
<evidence type="ECO:0000313" key="3">
    <source>
        <dbReference type="EMBL" id="KAK8087504.1"/>
    </source>
</evidence>
<dbReference type="Proteomes" id="UP001480595">
    <property type="component" value="Unassembled WGS sequence"/>
</dbReference>
<dbReference type="InterPro" id="IPR025676">
    <property type="entry name" value="Clr5_dom"/>
</dbReference>